<dbReference type="EMBL" id="BAABDG010000010">
    <property type="protein sequence ID" value="GAA3911718.1"/>
    <property type="molecule type" value="Genomic_DNA"/>
</dbReference>
<evidence type="ECO:0000313" key="5">
    <source>
        <dbReference type="EMBL" id="GAA3911718.1"/>
    </source>
</evidence>
<dbReference type="InterPro" id="IPR010332">
    <property type="entry name" value="ATPase_terminase-su_N"/>
</dbReference>
<protein>
    <submittedName>
        <fullName evidence="5">Terminase family protein</fullName>
    </submittedName>
</protein>
<organism evidence="5 6">
    <name type="scientific">Gibbsiella dentisursi</name>
    <dbReference type="NCBI Taxonomy" id="796890"/>
    <lineage>
        <taxon>Bacteria</taxon>
        <taxon>Pseudomonadati</taxon>
        <taxon>Pseudomonadota</taxon>
        <taxon>Gammaproteobacteria</taxon>
        <taxon>Enterobacterales</taxon>
        <taxon>Yersiniaceae</taxon>
        <taxon>Gibbsiella</taxon>
    </lineage>
</organism>
<name>A0ABP7M3Z7_9GAMM</name>
<dbReference type="Gene3D" id="3.30.420.240">
    <property type="match status" value="1"/>
</dbReference>
<keyword evidence="1" id="KW-1188">Viral release from host cell</keyword>
<dbReference type="Pfam" id="PF17289">
    <property type="entry name" value="Terminase_6C"/>
    <property type="match status" value="1"/>
</dbReference>
<sequence>MAEAHDDARGRAKLCPMNTHDDLRTQAKRLYWLGRDMGRIAEMLNVSRNTLYTWRRRDKWDEARPVARAHDRTLQRYLLLADREPDEIRPRDFKLMDFYARQLARFERATQRDEDREEKRKPRQPKNHFSQEQEEALRVQIMGALFEHQKRWYRAREHRNRMILKSRQIGATWYFAHEALLDALETGRNQIFLSASRSQAFQFKRAIQKTARQVGVDLKGGNEIVLANGAILYFLGTSAATAQSYNGNFYFDEIFWSANFLKLREVAAGMASHTGLRRTYFSTASSEDHQAYQFWNGQYANEGRKKSEHIDIDISHDSLKNGRVCEDGMWRQMVTVEDAINLGCDLIKLDEIKGENSPDAFNNLYMCVFVAPGERAFDYNALMGCGVDGFDEWGDWRDWAARPLGDLPVWLGYDPNGTSGQGDSAGLSVVAPPRVPGGRFRVVETLQIRTTEFEAQAEVIRQATQRYNVQFIGIDGTGVGESVYKMVMKFFPAARLYQYNPALKREMVLKAQLLIRQGRLEYDAGNLALVSSLMTVKKFVTPGGVVSYDSDRARGSNHGDIAWATMQALYNEPIGAETTGNTGFVMEY</sequence>
<comment type="caution">
    <text evidence="5">The sequence shown here is derived from an EMBL/GenBank/DDBJ whole genome shotgun (WGS) entry which is preliminary data.</text>
</comment>
<dbReference type="InterPro" id="IPR027417">
    <property type="entry name" value="P-loop_NTPase"/>
</dbReference>
<evidence type="ECO:0000259" key="4">
    <source>
        <dbReference type="Pfam" id="PF17289"/>
    </source>
</evidence>
<dbReference type="Pfam" id="PF03237">
    <property type="entry name" value="Terminase_6N"/>
    <property type="match status" value="1"/>
</dbReference>
<feature type="domain" description="Terminase large subunit gp17-like C-terminal" evidence="4">
    <location>
        <begin position="412"/>
        <end position="571"/>
    </location>
</feature>
<evidence type="ECO:0000259" key="3">
    <source>
        <dbReference type="Pfam" id="PF06056"/>
    </source>
</evidence>
<feature type="region of interest" description="Disordered" evidence="2">
    <location>
        <begin position="109"/>
        <end position="133"/>
    </location>
</feature>
<evidence type="ECO:0000256" key="1">
    <source>
        <dbReference type="ARBA" id="ARBA00022612"/>
    </source>
</evidence>
<dbReference type="Pfam" id="PF06056">
    <property type="entry name" value="Terminase_5"/>
    <property type="match status" value="1"/>
</dbReference>
<evidence type="ECO:0000256" key="2">
    <source>
        <dbReference type="SAM" id="MobiDB-lite"/>
    </source>
</evidence>
<accession>A0ABP7M3Z7</accession>
<feature type="compositionally biased region" description="Basic and acidic residues" evidence="2">
    <location>
        <begin position="109"/>
        <end position="120"/>
    </location>
</feature>
<gene>
    <name evidence="5" type="ORF">GCM10022405_41110</name>
</gene>
<evidence type="ECO:0000313" key="6">
    <source>
        <dbReference type="Proteomes" id="UP001499994"/>
    </source>
</evidence>
<dbReference type="InterPro" id="IPR035421">
    <property type="entry name" value="Terminase_6C"/>
</dbReference>
<proteinExistence type="predicted"/>
<feature type="domain" description="Terminase ATPase subunit N-terminal" evidence="3">
    <location>
        <begin position="22"/>
        <end position="76"/>
    </location>
</feature>
<reference evidence="6" key="1">
    <citation type="journal article" date="2019" name="Int. J. Syst. Evol. Microbiol.">
        <title>The Global Catalogue of Microorganisms (GCM) 10K type strain sequencing project: providing services to taxonomists for standard genome sequencing and annotation.</title>
        <authorList>
            <consortium name="The Broad Institute Genomics Platform"/>
            <consortium name="The Broad Institute Genome Sequencing Center for Infectious Disease"/>
            <person name="Wu L."/>
            <person name="Ma J."/>
        </authorList>
    </citation>
    <scope>NUCLEOTIDE SEQUENCE [LARGE SCALE GENOMIC DNA]</scope>
    <source>
        <strain evidence="6">JCM 17201</strain>
    </source>
</reference>
<keyword evidence="6" id="KW-1185">Reference proteome</keyword>
<dbReference type="Proteomes" id="UP001499994">
    <property type="component" value="Unassembled WGS sequence"/>
</dbReference>
<dbReference type="Gene3D" id="3.40.50.300">
    <property type="entry name" value="P-loop containing nucleotide triphosphate hydrolases"/>
    <property type="match status" value="1"/>
</dbReference>